<evidence type="ECO:0000256" key="1">
    <source>
        <dbReference type="ARBA" id="ARBA00022999"/>
    </source>
</evidence>
<evidence type="ECO:0008006" key="8">
    <source>
        <dbReference type="Google" id="ProtNLM"/>
    </source>
</evidence>
<protein>
    <recommendedName>
        <fullName evidence="8">PH domain-containing protein</fullName>
    </recommendedName>
</protein>
<organism evidence="6 7">
    <name type="scientific">Salpingoeca rosetta (strain ATCC 50818 / BSB-021)</name>
    <dbReference type="NCBI Taxonomy" id="946362"/>
    <lineage>
        <taxon>Eukaryota</taxon>
        <taxon>Choanoflagellata</taxon>
        <taxon>Craspedida</taxon>
        <taxon>Salpingoecidae</taxon>
        <taxon>Salpingoeca</taxon>
    </lineage>
</organism>
<keyword evidence="7" id="KW-1185">Reference proteome</keyword>
<proteinExistence type="predicted"/>
<evidence type="ECO:0000256" key="2">
    <source>
        <dbReference type="PROSITE-ProRule" id="PRU00191"/>
    </source>
</evidence>
<dbReference type="Proteomes" id="UP000007799">
    <property type="component" value="Unassembled WGS sequence"/>
</dbReference>
<feature type="compositionally biased region" description="Low complexity" evidence="3">
    <location>
        <begin position="32"/>
        <end position="41"/>
    </location>
</feature>
<evidence type="ECO:0000313" key="6">
    <source>
        <dbReference type="EMBL" id="EGD81757.1"/>
    </source>
</evidence>
<dbReference type="Pfam" id="PF00017">
    <property type="entry name" value="SH2"/>
    <property type="match status" value="1"/>
</dbReference>
<dbReference type="EMBL" id="GL832959">
    <property type="protein sequence ID" value="EGD81757.1"/>
    <property type="molecule type" value="Genomic_DNA"/>
</dbReference>
<evidence type="ECO:0000256" key="3">
    <source>
        <dbReference type="SAM" id="MobiDB-lite"/>
    </source>
</evidence>
<gene>
    <name evidence="6" type="ORF">PTSG_02469</name>
</gene>
<dbReference type="KEGG" id="sre:PTSG_02469"/>
<dbReference type="PANTHER" id="PTHR14336:SF15">
    <property type="entry name" value="DUAL ADAPTER FOR PHOSPHOTYROSINE AND 3-PHOSPHOTYROSINE AND 3-PHOSPHOINOSITIDE"/>
    <property type="match status" value="1"/>
</dbReference>
<dbReference type="Gene3D" id="3.30.505.10">
    <property type="entry name" value="SH2 domain"/>
    <property type="match status" value="1"/>
</dbReference>
<feature type="domain" description="SH2" evidence="4">
    <location>
        <begin position="98"/>
        <end position="193"/>
    </location>
</feature>
<dbReference type="InterPro" id="IPR000980">
    <property type="entry name" value="SH2"/>
</dbReference>
<dbReference type="InParanoid" id="F2U2A5"/>
<dbReference type="OrthoDB" id="185175at2759"/>
<dbReference type="eggNOG" id="KOG0017">
    <property type="taxonomic scope" value="Eukaryota"/>
</dbReference>
<evidence type="ECO:0000259" key="5">
    <source>
        <dbReference type="PROSITE" id="PS50003"/>
    </source>
</evidence>
<dbReference type="STRING" id="946362.F2U2A5"/>
<dbReference type="RefSeq" id="XP_004996961.1">
    <property type="nucleotide sequence ID" value="XM_004996904.1"/>
</dbReference>
<dbReference type="GeneID" id="16077553"/>
<feature type="domain" description="PH" evidence="5">
    <location>
        <begin position="233"/>
        <end position="330"/>
    </location>
</feature>
<dbReference type="PROSITE" id="PS50003">
    <property type="entry name" value="PH_DOMAIN"/>
    <property type="match status" value="1"/>
</dbReference>
<dbReference type="SUPFAM" id="SSF55550">
    <property type="entry name" value="SH2 domain"/>
    <property type="match status" value="1"/>
</dbReference>
<dbReference type="PROSITE" id="PS50001">
    <property type="entry name" value="SH2"/>
    <property type="match status" value="1"/>
</dbReference>
<dbReference type="SMART" id="SM00233">
    <property type="entry name" value="PH"/>
    <property type="match status" value="1"/>
</dbReference>
<evidence type="ECO:0000259" key="4">
    <source>
        <dbReference type="PROSITE" id="PS50001"/>
    </source>
</evidence>
<dbReference type="FunCoup" id="F2U2A5">
    <property type="interactions" value="172"/>
</dbReference>
<dbReference type="Pfam" id="PF00169">
    <property type="entry name" value="PH"/>
    <property type="match status" value="1"/>
</dbReference>
<name>F2U2A5_SALR5</name>
<reference evidence="6" key="1">
    <citation type="submission" date="2009-08" db="EMBL/GenBank/DDBJ databases">
        <title>Annotation of Salpingoeca rosetta.</title>
        <authorList>
            <consortium name="The Broad Institute Genome Sequencing Platform"/>
            <person name="Russ C."/>
            <person name="Cuomo C."/>
            <person name="Burger G."/>
            <person name="Gray M.W."/>
            <person name="Holland P.W.H."/>
            <person name="King N."/>
            <person name="Lang F.B.F."/>
            <person name="Roger A.J."/>
            <person name="Ruiz-Trillo I."/>
            <person name="Young S.K."/>
            <person name="Zeng Q."/>
            <person name="Gargeya S."/>
            <person name="Alvarado L."/>
            <person name="Berlin A."/>
            <person name="Chapman S.B."/>
            <person name="Chen Z."/>
            <person name="Freedman E."/>
            <person name="Gellesch M."/>
            <person name="Goldberg J."/>
            <person name="Griggs A."/>
            <person name="Gujja S."/>
            <person name="Heilman E."/>
            <person name="Heiman D."/>
            <person name="Howarth C."/>
            <person name="Mehta T."/>
            <person name="Neiman D."/>
            <person name="Pearson M."/>
            <person name="Roberts A."/>
            <person name="Saif S."/>
            <person name="Shea T."/>
            <person name="Shenoy N."/>
            <person name="Sisk P."/>
            <person name="Stolte C."/>
            <person name="Sykes S."/>
            <person name="White J."/>
            <person name="Yandava C."/>
            <person name="Haas B."/>
            <person name="Nusbaum C."/>
            <person name="Birren B."/>
        </authorList>
    </citation>
    <scope>NUCLEOTIDE SEQUENCE</scope>
    <source>
        <strain evidence="6">ATCC 50818</strain>
    </source>
</reference>
<dbReference type="InterPro" id="IPR051707">
    <property type="entry name" value="PI-Interact_SigTrans_Reg"/>
</dbReference>
<dbReference type="PANTHER" id="PTHR14336">
    <property type="entry name" value="TANDEM PH DOMAIN CONTAINING PROTEIN"/>
    <property type="match status" value="1"/>
</dbReference>
<keyword evidence="1 2" id="KW-0727">SH2 domain</keyword>
<dbReference type="SUPFAM" id="SSF50729">
    <property type="entry name" value="PH domain-like"/>
    <property type="match status" value="1"/>
</dbReference>
<dbReference type="Gene3D" id="2.30.29.30">
    <property type="entry name" value="Pleckstrin-homology domain (PH domain)/Phosphotyrosine-binding domain (PTB)"/>
    <property type="match status" value="1"/>
</dbReference>
<dbReference type="InterPro" id="IPR036860">
    <property type="entry name" value="SH2_dom_sf"/>
</dbReference>
<dbReference type="AlphaFoldDB" id="F2U2A5"/>
<dbReference type="PRINTS" id="PR00401">
    <property type="entry name" value="SH2DOMAIN"/>
</dbReference>
<accession>F2U2A5</accession>
<sequence length="365" mass="40324">MLVRCSPPSSPTTAPTLDVARTAPSSPSVVDTTANTTATTTTPPTTQAFFVIIVVRLSAAPPSQTNKTKLTDPKIMTSTTQDDSEEAWTNAVLQAVPWYHPATDRHLAEVMLLDNGVSGSYLLRKSSSARGYVMSVRCQSSVQHFEVSPCPDGKSYRLGSREFSTLEEFVQHVAAKPALKGVSGFVTVLETPYNRVTSEEKNFAQIAKPIGGEAHRFVQTRREPDEPQRSLASGAREGYLVKRGRVVKNLKERWFVVDSTNFAYFKSQQTPQAIRTIPLNLAENVIPTIDAPRPDLFGFGIAFPKRTFRLFAHTLQDRKTWVEFLQWALKASKSGESGGSRYVSLQPLLDEQQTAAEDQDDQADD</sequence>
<dbReference type="InterPro" id="IPR001849">
    <property type="entry name" value="PH_domain"/>
</dbReference>
<feature type="region of interest" description="Disordered" evidence="3">
    <location>
        <begin position="1"/>
        <end position="41"/>
    </location>
</feature>
<dbReference type="SMART" id="SM00252">
    <property type="entry name" value="SH2"/>
    <property type="match status" value="1"/>
</dbReference>
<evidence type="ECO:0000313" key="7">
    <source>
        <dbReference type="Proteomes" id="UP000007799"/>
    </source>
</evidence>
<dbReference type="InterPro" id="IPR011993">
    <property type="entry name" value="PH-like_dom_sf"/>
</dbReference>